<dbReference type="Gene3D" id="2.60.40.380">
    <property type="entry name" value="Purple acid phosphatase-like, N-terminal"/>
    <property type="match status" value="1"/>
</dbReference>
<evidence type="ECO:0000259" key="5">
    <source>
        <dbReference type="Pfam" id="PF00149"/>
    </source>
</evidence>
<feature type="domain" description="Calcineurin-like phosphoesterase" evidence="5">
    <location>
        <begin position="129"/>
        <end position="308"/>
    </location>
</feature>
<gene>
    <name evidence="7" type="ORF">HMPREF1219_02479</name>
</gene>
<dbReference type="Gene3D" id="3.60.21.10">
    <property type="match status" value="1"/>
</dbReference>
<dbReference type="PANTHER" id="PTHR45867">
    <property type="entry name" value="PURPLE ACID PHOSPHATASE"/>
    <property type="match status" value="1"/>
</dbReference>
<keyword evidence="3" id="KW-0472">Membrane</keyword>
<proteinExistence type="predicted"/>
<dbReference type="Proteomes" id="UP000014408">
    <property type="component" value="Unassembled WGS sequence"/>
</dbReference>
<evidence type="ECO:0000256" key="4">
    <source>
        <dbReference type="SAM" id="SignalP"/>
    </source>
</evidence>
<evidence type="ECO:0000313" key="7">
    <source>
        <dbReference type="EMBL" id="EPD68055.1"/>
    </source>
</evidence>
<dbReference type="Pfam" id="PF16656">
    <property type="entry name" value="Pur_ac_phosph_N"/>
    <property type="match status" value="1"/>
</dbReference>
<evidence type="ECO:0008006" key="9">
    <source>
        <dbReference type="Google" id="ProtNLM"/>
    </source>
</evidence>
<organism evidence="7 8">
    <name type="scientific">Corynebacterium pyruviciproducens ATCC BAA-1742</name>
    <dbReference type="NCBI Taxonomy" id="1125779"/>
    <lineage>
        <taxon>Bacteria</taxon>
        <taxon>Bacillati</taxon>
        <taxon>Actinomycetota</taxon>
        <taxon>Actinomycetes</taxon>
        <taxon>Mycobacteriales</taxon>
        <taxon>Corynebacteriaceae</taxon>
        <taxon>Corynebacterium</taxon>
    </lineage>
</organism>
<dbReference type="AlphaFoldDB" id="S2Z186"/>
<feature type="domain" description="Purple acid phosphatase N-terminal" evidence="6">
    <location>
        <begin position="36"/>
        <end position="119"/>
    </location>
</feature>
<evidence type="ECO:0000313" key="8">
    <source>
        <dbReference type="Proteomes" id="UP000014408"/>
    </source>
</evidence>
<feature type="region of interest" description="Disordered" evidence="2">
    <location>
        <begin position="421"/>
        <end position="450"/>
    </location>
</feature>
<dbReference type="Pfam" id="PF00149">
    <property type="entry name" value="Metallophos"/>
    <property type="match status" value="1"/>
</dbReference>
<evidence type="ECO:0000256" key="2">
    <source>
        <dbReference type="SAM" id="MobiDB-lite"/>
    </source>
</evidence>
<comment type="caution">
    <text evidence="7">The sequence shown here is derived from an EMBL/GenBank/DDBJ whole genome shotgun (WGS) entry which is preliminary data.</text>
</comment>
<evidence type="ECO:0000256" key="3">
    <source>
        <dbReference type="SAM" id="Phobius"/>
    </source>
</evidence>
<dbReference type="InterPro" id="IPR004843">
    <property type="entry name" value="Calcineurin-like_PHP"/>
</dbReference>
<dbReference type="InterPro" id="IPR008963">
    <property type="entry name" value="Purple_acid_Pase-like_N"/>
</dbReference>
<keyword evidence="3" id="KW-0812">Transmembrane</keyword>
<dbReference type="PANTHER" id="PTHR45867:SF3">
    <property type="entry name" value="ACID PHOSPHATASE TYPE 7"/>
    <property type="match status" value="1"/>
</dbReference>
<name>S2Z186_9CORY</name>
<keyword evidence="1 4" id="KW-0732">Signal</keyword>
<feature type="signal peptide" evidence="4">
    <location>
        <begin position="1"/>
        <end position="26"/>
    </location>
</feature>
<dbReference type="STRING" id="1125779.HMPREF1219_02479"/>
<dbReference type="SUPFAM" id="SSF56300">
    <property type="entry name" value="Metallo-dependent phosphatases"/>
    <property type="match status" value="1"/>
</dbReference>
<dbReference type="HOGENOM" id="CLU_019508_3_1_11"/>
<accession>S2Z186</accession>
<keyword evidence="8" id="KW-1185">Reference proteome</keyword>
<dbReference type="eggNOG" id="COG1409">
    <property type="taxonomic scope" value="Bacteria"/>
</dbReference>
<dbReference type="PATRIC" id="fig|1125779.3.peg.2418"/>
<sequence length="511" mass="55424">MSLRTIIAAGITATMLSAGLAVPAVAQTANSYDLYLGVGPDETSANMSWYMPSRQQQYVEVKDASGHVTRVAGTNTRLTTTRAEYSTFANLTGLTPGESYQYRVGSDEVGWTIWFDLKTQPAADSWNFLFYGDPQIGAGNLTSDTEGWAKALNVSTGAHPDAAFLVTSGDQVNYSLDQDQYAAFFSPSELRQYRLAVQNGNHDDSPVAFARHFNLPNAQGYNYYYEYNNALIVGLDSNGINYGAMVNYLRTAVATAGAGKDWIIVTFHHAPYAHSWHAFESKPRDIAAELGPVMSQLGVDVVLNGHEHLHSRSYLMAGTTPRTTTETNLTPRGNEVLYYTANSSTGSKFYDFAASGTKRLPQLTYEESVAQSLVRPEVAYWNQDYTPDYTNVEVSPEKLTLTTYNVDDGSVVDTVTLNKQRLAPLPDNPGTHTTLPGDKETTAPTATATETATATATVIVTPKPGEEPEPEASTSSDLQVAGVVMPILAVLAALGTALWTQRDAIMALITR</sequence>
<keyword evidence="3" id="KW-1133">Transmembrane helix</keyword>
<dbReference type="GO" id="GO:0003993">
    <property type="term" value="F:acid phosphatase activity"/>
    <property type="evidence" value="ECO:0007669"/>
    <property type="project" value="InterPro"/>
</dbReference>
<dbReference type="SUPFAM" id="SSF49363">
    <property type="entry name" value="Purple acid phosphatase, N-terminal domain"/>
    <property type="match status" value="1"/>
</dbReference>
<dbReference type="GO" id="GO:0046872">
    <property type="term" value="F:metal ion binding"/>
    <property type="evidence" value="ECO:0007669"/>
    <property type="project" value="InterPro"/>
</dbReference>
<dbReference type="InterPro" id="IPR015914">
    <property type="entry name" value="PAPs_N"/>
</dbReference>
<dbReference type="RefSeq" id="WP_016459190.1">
    <property type="nucleotide sequence ID" value="NZ_KE150448.1"/>
</dbReference>
<protein>
    <recommendedName>
        <fullName evidence="9">Calcineurin-like phosphoesterase domain-containing protein</fullName>
    </recommendedName>
</protein>
<dbReference type="EMBL" id="ATBY01000017">
    <property type="protein sequence ID" value="EPD68055.1"/>
    <property type="molecule type" value="Genomic_DNA"/>
</dbReference>
<reference evidence="7 8" key="1">
    <citation type="submission" date="2013-05" db="EMBL/GenBank/DDBJ databases">
        <title>The Genome Sequence of Corynebacterium pyruviciproducens 1773O (ATCC BAA-1742).</title>
        <authorList>
            <consortium name="The Broad Institute Genomics Platform"/>
            <person name="Earl A."/>
            <person name="Ward D."/>
            <person name="Feldgarden M."/>
            <person name="Gevers D."/>
            <person name="Tong J."/>
            <person name="Walker B."/>
            <person name="Young S."/>
            <person name="Zeng Q."/>
            <person name="Gargeya S."/>
            <person name="Fitzgerald M."/>
            <person name="Haas B."/>
            <person name="Abouelleil A."/>
            <person name="Allen A.W."/>
            <person name="Alvarado L."/>
            <person name="Arachchi H.M."/>
            <person name="Berlin A.M."/>
            <person name="Chapman S.B."/>
            <person name="Gainer-Dewar J."/>
            <person name="Goldberg J."/>
            <person name="Griggs A."/>
            <person name="Gujja S."/>
            <person name="Hansen M."/>
            <person name="Howarth C."/>
            <person name="Imamovic A."/>
            <person name="Ireland A."/>
            <person name="Larimer J."/>
            <person name="McCowan C."/>
            <person name="Murphy C."/>
            <person name="Pearson M."/>
            <person name="Poon T.W."/>
            <person name="Priest M."/>
            <person name="Roberts A."/>
            <person name="Saif S."/>
            <person name="Shea T."/>
            <person name="Sisk P."/>
            <person name="Sykes S."/>
            <person name="Wortman J."/>
            <person name="Nusbaum C."/>
            <person name="Birren B."/>
        </authorList>
    </citation>
    <scope>NUCLEOTIDE SEQUENCE [LARGE SCALE GENOMIC DNA]</scope>
    <source>
        <strain evidence="7 8">ATCC BAA-1742</strain>
    </source>
</reference>
<evidence type="ECO:0000259" key="6">
    <source>
        <dbReference type="Pfam" id="PF16656"/>
    </source>
</evidence>
<evidence type="ECO:0000256" key="1">
    <source>
        <dbReference type="ARBA" id="ARBA00022729"/>
    </source>
</evidence>
<dbReference type="InterPro" id="IPR029052">
    <property type="entry name" value="Metallo-depent_PP-like"/>
</dbReference>
<feature type="chain" id="PRO_5004504676" description="Calcineurin-like phosphoesterase domain-containing protein" evidence="4">
    <location>
        <begin position="27"/>
        <end position="511"/>
    </location>
</feature>
<feature type="transmembrane region" description="Helical" evidence="3">
    <location>
        <begin position="478"/>
        <end position="499"/>
    </location>
</feature>